<reference evidence="2" key="2">
    <citation type="submission" date="2023-07" db="EMBL/GenBank/DDBJ databases">
        <authorList>
            <person name="Bai X.-H."/>
            <person name="Wang H.-H."/>
            <person name="Wang J."/>
            <person name="Ma M.-Y."/>
            <person name="Hu H.-H."/>
            <person name="Song Z.-L."/>
            <person name="Ma H.-G."/>
            <person name="Fan Y."/>
            <person name="Du C.-Y."/>
            <person name="Xu J.-C."/>
        </authorList>
    </citation>
    <scope>NUCLEOTIDE SEQUENCE</scope>
    <source>
        <strain evidence="2">CZ1</strain>
    </source>
</reference>
<organism evidence="2">
    <name type="scientific">Leptolyngbya boryana CZ1</name>
    <dbReference type="NCBI Taxonomy" id="3060204"/>
    <lineage>
        <taxon>Bacteria</taxon>
        <taxon>Bacillati</taxon>
        <taxon>Cyanobacteriota</taxon>
        <taxon>Cyanophyceae</taxon>
        <taxon>Leptolyngbyales</taxon>
        <taxon>Leptolyngbyaceae</taxon>
        <taxon>Leptolyngbya group</taxon>
        <taxon>Leptolyngbya</taxon>
    </lineage>
</organism>
<gene>
    <name evidence="2" type="ORF">Q2T42_07255</name>
</gene>
<keyword evidence="2" id="KW-0489">Methyltransferase</keyword>
<dbReference type="Gene3D" id="3.40.50.150">
    <property type="entry name" value="Vaccinia Virus protein VP39"/>
    <property type="match status" value="1"/>
</dbReference>
<name>A0AA96WYE2_LEPBY</name>
<accession>A0AA96WYE2</accession>
<reference evidence="2" key="1">
    <citation type="journal article" date="2023" name="Plants (Basel)">
        <title>Genomic Analysis of Leptolyngbya boryana CZ1 Reveals Efficient Carbon Fixation Modules.</title>
        <authorList>
            <person name="Bai X."/>
            <person name="Wang H."/>
            <person name="Cheng W."/>
            <person name="Wang J."/>
            <person name="Ma M."/>
            <person name="Hu H."/>
            <person name="Song Z."/>
            <person name="Ma H."/>
            <person name="Fan Y."/>
            <person name="Du C."/>
            <person name="Xu J."/>
        </authorList>
    </citation>
    <scope>NUCLEOTIDE SEQUENCE</scope>
    <source>
        <strain evidence="2">CZ1</strain>
    </source>
</reference>
<dbReference type="RefSeq" id="WP_316428222.1">
    <property type="nucleotide sequence ID" value="NZ_CP130144.1"/>
</dbReference>
<evidence type="ECO:0000259" key="1">
    <source>
        <dbReference type="Pfam" id="PF05050"/>
    </source>
</evidence>
<dbReference type="InterPro" id="IPR006342">
    <property type="entry name" value="FkbM_mtfrase"/>
</dbReference>
<dbReference type="SUPFAM" id="SSF53335">
    <property type="entry name" value="S-adenosyl-L-methionine-dependent methyltransferases"/>
    <property type="match status" value="1"/>
</dbReference>
<dbReference type="PANTHER" id="PTHR32026">
    <property type="entry name" value="METHYLTRANSFERASE-LIKE PROTEIN 24"/>
    <property type="match status" value="1"/>
</dbReference>
<dbReference type="GO" id="GO:0032259">
    <property type="term" value="P:methylation"/>
    <property type="evidence" value="ECO:0007669"/>
    <property type="project" value="UniProtKB-KW"/>
</dbReference>
<dbReference type="InterPro" id="IPR029063">
    <property type="entry name" value="SAM-dependent_MTases_sf"/>
</dbReference>
<dbReference type="InterPro" id="IPR026913">
    <property type="entry name" value="METTL24"/>
</dbReference>
<dbReference type="GO" id="GO:0008168">
    <property type="term" value="F:methyltransferase activity"/>
    <property type="evidence" value="ECO:0007669"/>
    <property type="project" value="UniProtKB-KW"/>
</dbReference>
<dbReference type="NCBIfam" id="TIGR01444">
    <property type="entry name" value="fkbM_fam"/>
    <property type="match status" value="1"/>
</dbReference>
<protein>
    <submittedName>
        <fullName evidence="2">FkbM family methyltransferase</fullName>
    </submittedName>
</protein>
<proteinExistence type="predicted"/>
<dbReference type="EMBL" id="CP130144">
    <property type="protein sequence ID" value="WNZ47627.1"/>
    <property type="molecule type" value="Genomic_DNA"/>
</dbReference>
<dbReference type="PANTHER" id="PTHR32026:SF10">
    <property type="entry name" value="METHYLTRANSFERASE-LIKE PROTEIN 24-RELATED"/>
    <property type="match status" value="1"/>
</dbReference>
<sequence>MMSPWQFYSKLAQKLITPFAKLLKRDNITLTKIATRDDLAEIGTSYGGWVIPKSLFNASSVCYCAGCGEDISFDLGLIEQIGCKVYGFDPTPRAIQYVKETTEGNSKYRFFDIGLWDKADVLKFYVPKNPEHVSHSLLNIQKTESFIEVKVKRLSDIMQENGHHKLDLLKLDIEGAEYKVIDSILEDKLEVNVLCVEYDECFNPLDRDYKQRVKRSVSKLLNAGYKLVYAQGNGNYTFLRDA</sequence>
<dbReference type="AlphaFoldDB" id="A0AA96WYE2"/>
<dbReference type="Pfam" id="PF05050">
    <property type="entry name" value="Methyltransf_21"/>
    <property type="match status" value="1"/>
</dbReference>
<keyword evidence="2" id="KW-0808">Transferase</keyword>
<feature type="domain" description="Methyltransferase FkbM" evidence="1">
    <location>
        <begin position="81"/>
        <end position="200"/>
    </location>
</feature>
<evidence type="ECO:0000313" key="2">
    <source>
        <dbReference type="EMBL" id="WNZ47627.1"/>
    </source>
</evidence>